<evidence type="ECO:0000313" key="3">
    <source>
        <dbReference type="Proteomes" id="UP000314294"/>
    </source>
</evidence>
<feature type="compositionally biased region" description="Low complexity" evidence="1">
    <location>
        <begin position="139"/>
        <end position="158"/>
    </location>
</feature>
<evidence type="ECO:0000256" key="1">
    <source>
        <dbReference type="SAM" id="MobiDB-lite"/>
    </source>
</evidence>
<protein>
    <submittedName>
        <fullName evidence="2">Uncharacterized protein</fullName>
    </submittedName>
</protein>
<sequence>MFQHGENPVHMLSGGKAANTEAKVVPYPSGEYSRLNTAPCVCVLRLTDSEAGFIEQYKLVIVLKFSLAGSTNNPRRIVLLCSKENTLFPLRMSAPEEPSPLAVCGAAGGSQRGSRSSDAEDLALRSGLIPPLPGGEGETLGAISSSASESSMSGSSSLSPPPPLGLSCDSSASSLSLWCSELIVASPPASTQPLVSRGAASPAGTKWTDSGHLPSIKTVSSSTRLRRHGDNE</sequence>
<reference evidence="2 3" key="1">
    <citation type="submission" date="2019-03" db="EMBL/GenBank/DDBJ databases">
        <title>First draft genome of Liparis tanakae, snailfish: a comprehensive survey of snailfish specific genes.</title>
        <authorList>
            <person name="Kim W."/>
            <person name="Song I."/>
            <person name="Jeong J.-H."/>
            <person name="Kim D."/>
            <person name="Kim S."/>
            <person name="Ryu S."/>
            <person name="Song J.Y."/>
            <person name="Lee S.K."/>
        </authorList>
    </citation>
    <scope>NUCLEOTIDE SEQUENCE [LARGE SCALE GENOMIC DNA]</scope>
    <source>
        <tissue evidence="2">Muscle</tissue>
    </source>
</reference>
<name>A0A4Z2GCJ1_9TELE</name>
<evidence type="ECO:0000313" key="2">
    <source>
        <dbReference type="EMBL" id="TNN51089.1"/>
    </source>
</evidence>
<dbReference type="EMBL" id="SRLO01000595">
    <property type="protein sequence ID" value="TNN51089.1"/>
    <property type="molecule type" value="Genomic_DNA"/>
</dbReference>
<keyword evidence="3" id="KW-1185">Reference proteome</keyword>
<feature type="region of interest" description="Disordered" evidence="1">
    <location>
        <begin position="101"/>
        <end position="165"/>
    </location>
</feature>
<dbReference type="AlphaFoldDB" id="A0A4Z2GCJ1"/>
<gene>
    <name evidence="2" type="ORF">EYF80_038725</name>
</gene>
<accession>A0A4Z2GCJ1</accession>
<organism evidence="2 3">
    <name type="scientific">Liparis tanakae</name>
    <name type="common">Tanaka's snailfish</name>
    <dbReference type="NCBI Taxonomy" id="230148"/>
    <lineage>
        <taxon>Eukaryota</taxon>
        <taxon>Metazoa</taxon>
        <taxon>Chordata</taxon>
        <taxon>Craniata</taxon>
        <taxon>Vertebrata</taxon>
        <taxon>Euteleostomi</taxon>
        <taxon>Actinopterygii</taxon>
        <taxon>Neopterygii</taxon>
        <taxon>Teleostei</taxon>
        <taxon>Neoteleostei</taxon>
        <taxon>Acanthomorphata</taxon>
        <taxon>Eupercaria</taxon>
        <taxon>Perciformes</taxon>
        <taxon>Cottioidei</taxon>
        <taxon>Cottales</taxon>
        <taxon>Liparidae</taxon>
        <taxon>Liparis</taxon>
    </lineage>
</organism>
<proteinExistence type="predicted"/>
<dbReference type="Proteomes" id="UP000314294">
    <property type="component" value="Unassembled WGS sequence"/>
</dbReference>
<comment type="caution">
    <text evidence="2">The sequence shown here is derived from an EMBL/GenBank/DDBJ whole genome shotgun (WGS) entry which is preliminary data.</text>
</comment>
<feature type="region of interest" description="Disordered" evidence="1">
    <location>
        <begin position="187"/>
        <end position="232"/>
    </location>
</feature>